<reference evidence="4" key="2">
    <citation type="submission" date="2023-04" db="EMBL/GenBank/DDBJ databases">
        <authorList>
            <person name="Bruccoleri R.E."/>
            <person name="Oakeley E.J."/>
            <person name="Faust A.-M."/>
            <person name="Dessus-Babus S."/>
            <person name="Altorfer M."/>
            <person name="Burckhardt D."/>
            <person name="Oertli M."/>
            <person name="Naumann U."/>
            <person name="Petersen F."/>
            <person name="Wong J."/>
        </authorList>
    </citation>
    <scope>NUCLEOTIDE SEQUENCE</scope>
    <source>
        <strain evidence="4">GSM-AAB239-AS_SAM_17_03QT</strain>
        <tissue evidence="4">Leaf</tissue>
    </source>
</reference>
<dbReference type="PANTHER" id="PTHR45290:SF1">
    <property type="entry name" value="OS03G0300300 PROTEIN"/>
    <property type="match status" value="1"/>
</dbReference>
<dbReference type="AlphaFoldDB" id="A0AAX6E616"/>
<evidence type="ECO:0000256" key="2">
    <source>
        <dbReference type="SAM" id="MobiDB-lite"/>
    </source>
</evidence>
<name>A0AAX6E616_IRIPA</name>
<dbReference type="InterPro" id="IPR007148">
    <property type="entry name" value="SSU_processome_Utp12"/>
</dbReference>
<protein>
    <submittedName>
        <fullName evidence="4">WD repeat-containing protein 43</fullName>
    </submittedName>
</protein>
<feature type="compositionally biased region" description="Acidic residues" evidence="2">
    <location>
        <begin position="622"/>
        <end position="649"/>
    </location>
</feature>
<dbReference type="SMART" id="SM00320">
    <property type="entry name" value="WD40"/>
    <property type="match status" value="5"/>
</dbReference>
<evidence type="ECO:0000256" key="1">
    <source>
        <dbReference type="PROSITE-ProRule" id="PRU00221"/>
    </source>
</evidence>
<reference evidence="4" key="1">
    <citation type="journal article" date="2023" name="GigaByte">
        <title>Genome assembly of the bearded iris, Iris pallida Lam.</title>
        <authorList>
            <person name="Bruccoleri R.E."/>
            <person name="Oakeley E.J."/>
            <person name="Faust A.M.E."/>
            <person name="Altorfer M."/>
            <person name="Dessus-Babus S."/>
            <person name="Burckhardt D."/>
            <person name="Oertli M."/>
            <person name="Naumann U."/>
            <person name="Petersen F."/>
            <person name="Wong J."/>
        </authorList>
    </citation>
    <scope>NUCLEOTIDE SEQUENCE</scope>
    <source>
        <strain evidence="4">GSM-AAB239-AS_SAM_17_03QT</strain>
    </source>
</reference>
<dbReference type="PANTHER" id="PTHR45290">
    <property type="entry name" value="OS03G0300300 PROTEIN"/>
    <property type="match status" value="1"/>
</dbReference>
<sequence length="649" mass="70161">MSSPDLRDLLTSFSPSSDFFAVASADGRIKIWDALKGQLQTEFADIASSSSPDDDDDAPLVGARSERGRGHLAVDYKCMKWVQLKPKKKKKKADSSLLVLGTGSGDVLALDVSLGQLKWKVCDCHPGGVTAISFSGHTSCIYTAGVDGMVCQIDSSTGSVVGKFKSSRKAISALCISADGKLIATAASQLKIFDCSNNKKIKKFSGHPVSVRCAIFSEDGKYILSSAVGERYIAIWKMDGGKKQSASCVLALEHPAIILDMKGSDSESSEVAGLYVLAISEAGLCYFWYGSNIEALQNSKPTKIALASGSLSRNNKGLAIFAAKFDSVAQPASTPVLVAYGTLIKPLFEKLMVQYGEDMNLEASQDGVLVSTSLSYIPHKGHKTLNKVTALDRANAEDAILPLPKLYVCEKKRKHGKPPVIGDVEKGAADAFLSKMDKSWPARAEGSVGSHSLFEGYPHKIEEKDVTCVEDKLRAAGILGGKDNLVIGSDHRSETMQNDSHFPVDANAPTKKIRSHIMSLSSDDAYKLLDILVSSWKSRSATSKHALSWIYFILVIHGQFIMSQESSKKLIGSLQKMTRLRCEVIQPLLNLSGRLQLIMAQIDKAGKNIVQVPLGEHINDHSEDDEDESIDELVYGEEDASQSDSSDDD</sequence>
<dbReference type="Pfam" id="PF04003">
    <property type="entry name" value="Utp12"/>
    <property type="match status" value="1"/>
</dbReference>
<dbReference type="PROSITE" id="PS50082">
    <property type="entry name" value="WD_REPEATS_2"/>
    <property type="match status" value="1"/>
</dbReference>
<evidence type="ECO:0000313" key="5">
    <source>
        <dbReference type="Proteomes" id="UP001140949"/>
    </source>
</evidence>
<dbReference type="InterPro" id="IPR015943">
    <property type="entry name" value="WD40/YVTN_repeat-like_dom_sf"/>
</dbReference>
<feature type="repeat" description="WD" evidence="1">
    <location>
        <begin position="12"/>
        <end position="42"/>
    </location>
</feature>
<accession>A0AAX6E616</accession>
<feature type="region of interest" description="Disordered" evidence="2">
    <location>
        <begin position="617"/>
        <end position="649"/>
    </location>
</feature>
<dbReference type="Pfam" id="PF00400">
    <property type="entry name" value="WD40"/>
    <property type="match status" value="3"/>
</dbReference>
<organism evidence="4 5">
    <name type="scientific">Iris pallida</name>
    <name type="common">Sweet iris</name>
    <dbReference type="NCBI Taxonomy" id="29817"/>
    <lineage>
        <taxon>Eukaryota</taxon>
        <taxon>Viridiplantae</taxon>
        <taxon>Streptophyta</taxon>
        <taxon>Embryophyta</taxon>
        <taxon>Tracheophyta</taxon>
        <taxon>Spermatophyta</taxon>
        <taxon>Magnoliopsida</taxon>
        <taxon>Liliopsida</taxon>
        <taxon>Asparagales</taxon>
        <taxon>Iridaceae</taxon>
        <taxon>Iridoideae</taxon>
        <taxon>Irideae</taxon>
        <taxon>Iris</taxon>
    </lineage>
</organism>
<dbReference type="InterPro" id="IPR036322">
    <property type="entry name" value="WD40_repeat_dom_sf"/>
</dbReference>
<dbReference type="Proteomes" id="UP001140949">
    <property type="component" value="Unassembled WGS sequence"/>
</dbReference>
<gene>
    <name evidence="4" type="ORF">M6B38_206245</name>
</gene>
<proteinExistence type="predicted"/>
<dbReference type="Gene3D" id="2.130.10.10">
    <property type="entry name" value="YVTN repeat-like/Quinoprotein amine dehydrogenase"/>
    <property type="match status" value="1"/>
</dbReference>
<feature type="domain" description="Small-subunit processome Utp12" evidence="3">
    <location>
        <begin position="507"/>
        <end position="599"/>
    </location>
</feature>
<comment type="caution">
    <text evidence="4">The sequence shown here is derived from an EMBL/GenBank/DDBJ whole genome shotgun (WGS) entry which is preliminary data.</text>
</comment>
<evidence type="ECO:0000313" key="4">
    <source>
        <dbReference type="EMBL" id="KAJ6799557.1"/>
    </source>
</evidence>
<dbReference type="EMBL" id="JANAVB010039620">
    <property type="protein sequence ID" value="KAJ6799557.1"/>
    <property type="molecule type" value="Genomic_DNA"/>
</dbReference>
<dbReference type="SUPFAM" id="SSF50978">
    <property type="entry name" value="WD40 repeat-like"/>
    <property type="match status" value="1"/>
</dbReference>
<keyword evidence="1" id="KW-0853">WD repeat</keyword>
<dbReference type="InterPro" id="IPR001680">
    <property type="entry name" value="WD40_rpt"/>
</dbReference>
<evidence type="ECO:0000259" key="3">
    <source>
        <dbReference type="Pfam" id="PF04003"/>
    </source>
</evidence>
<keyword evidence="5" id="KW-1185">Reference proteome</keyword>